<evidence type="ECO:0000256" key="3">
    <source>
        <dbReference type="ARBA" id="ARBA00022553"/>
    </source>
</evidence>
<feature type="domain" description="Histidine kinase/HSP90-like ATPase" evidence="9">
    <location>
        <begin position="293"/>
        <end position="383"/>
    </location>
</feature>
<dbReference type="EMBL" id="CP024985">
    <property type="protein sequence ID" value="ATZ27287.1"/>
    <property type="molecule type" value="Genomic_DNA"/>
</dbReference>
<keyword evidence="6 11" id="KW-0418">Kinase</keyword>
<gene>
    <name evidence="11" type="primary">nreB4</name>
    <name evidence="11" type="ORF">SLAV_27480</name>
</gene>
<evidence type="ECO:0000256" key="6">
    <source>
        <dbReference type="ARBA" id="ARBA00022777"/>
    </source>
</evidence>
<dbReference type="RefSeq" id="WP_030242163.1">
    <property type="nucleotide sequence ID" value="NZ_CP024985.1"/>
</dbReference>
<name>A0A2K8PKM1_STRLA</name>
<keyword evidence="5" id="KW-0547">Nucleotide-binding</keyword>
<dbReference type="Pfam" id="PF07730">
    <property type="entry name" value="HisKA_3"/>
    <property type="match status" value="1"/>
</dbReference>
<dbReference type="PANTHER" id="PTHR24421">
    <property type="entry name" value="NITRATE/NITRITE SENSOR PROTEIN NARX-RELATED"/>
    <property type="match status" value="1"/>
</dbReference>
<dbReference type="EC" id="2.7.13.3" evidence="2"/>
<keyword evidence="8" id="KW-0902">Two-component regulatory system</keyword>
<keyword evidence="3" id="KW-0597">Phosphoprotein</keyword>
<dbReference type="GO" id="GO:0016020">
    <property type="term" value="C:membrane"/>
    <property type="evidence" value="ECO:0007669"/>
    <property type="project" value="InterPro"/>
</dbReference>
<dbReference type="InterPro" id="IPR003594">
    <property type="entry name" value="HATPase_dom"/>
</dbReference>
<evidence type="ECO:0000259" key="9">
    <source>
        <dbReference type="Pfam" id="PF02518"/>
    </source>
</evidence>
<dbReference type="GO" id="GO:0046983">
    <property type="term" value="F:protein dimerization activity"/>
    <property type="evidence" value="ECO:0007669"/>
    <property type="project" value="InterPro"/>
</dbReference>
<evidence type="ECO:0000256" key="8">
    <source>
        <dbReference type="ARBA" id="ARBA00023012"/>
    </source>
</evidence>
<keyword evidence="4 11" id="KW-0808">Transferase</keyword>
<evidence type="ECO:0000256" key="2">
    <source>
        <dbReference type="ARBA" id="ARBA00012438"/>
    </source>
</evidence>
<reference evidence="11 12" key="1">
    <citation type="submission" date="2017-11" db="EMBL/GenBank/DDBJ databases">
        <title>Complete genome sequence of Streptomyces lavendulae subsp. lavendulae CCM 3239 (formerly 'Streptomyces aureofaciens CCM 3239'), the producer of the angucycline-type antibiotic auricin.</title>
        <authorList>
            <person name="Busche T."/>
            <person name="Novakova R."/>
            <person name="Al'Dilaimi A."/>
            <person name="Homerova D."/>
            <person name="Feckova L."/>
            <person name="Rezuchova B."/>
            <person name="Mingyar E."/>
            <person name="Csolleiova D."/>
            <person name="Bekeova C."/>
            <person name="Winkler A."/>
            <person name="Sevcikova B."/>
            <person name="Kalinowski J."/>
            <person name="Kormanec J."/>
            <person name="Ruckert C."/>
        </authorList>
    </citation>
    <scope>NUCLEOTIDE SEQUENCE [LARGE SCALE GENOMIC DNA]</scope>
    <source>
        <strain evidence="11 12">CCM 3239</strain>
    </source>
</reference>
<dbReference type="Gene3D" id="1.20.5.1930">
    <property type="match status" value="1"/>
</dbReference>
<dbReference type="InterPro" id="IPR050482">
    <property type="entry name" value="Sensor_HK_TwoCompSys"/>
</dbReference>
<dbReference type="PANTHER" id="PTHR24421:SF10">
    <property type="entry name" value="NITRATE_NITRITE SENSOR PROTEIN NARQ"/>
    <property type="match status" value="1"/>
</dbReference>
<proteinExistence type="predicted"/>
<dbReference type="InterPro" id="IPR011712">
    <property type="entry name" value="Sig_transdc_His_kin_sub3_dim/P"/>
</dbReference>
<keyword evidence="7" id="KW-0067">ATP-binding</keyword>
<dbReference type="OrthoDB" id="227596at2"/>
<organism evidence="11 12">
    <name type="scientific">Streptomyces lavendulae subsp. lavendulae</name>
    <dbReference type="NCBI Taxonomy" id="58340"/>
    <lineage>
        <taxon>Bacteria</taxon>
        <taxon>Bacillati</taxon>
        <taxon>Actinomycetota</taxon>
        <taxon>Actinomycetes</taxon>
        <taxon>Kitasatosporales</taxon>
        <taxon>Streptomycetaceae</taxon>
        <taxon>Streptomyces</taxon>
    </lineage>
</organism>
<comment type="catalytic activity">
    <reaction evidence="1">
        <text>ATP + protein L-histidine = ADP + protein N-phospho-L-histidine.</text>
        <dbReference type="EC" id="2.7.13.3"/>
    </reaction>
</comment>
<dbReference type="Proteomes" id="UP000231791">
    <property type="component" value="Chromosome"/>
</dbReference>
<dbReference type="Pfam" id="PF02518">
    <property type="entry name" value="HATPase_c"/>
    <property type="match status" value="1"/>
</dbReference>
<dbReference type="GeneID" id="49386504"/>
<evidence type="ECO:0000256" key="7">
    <source>
        <dbReference type="ARBA" id="ARBA00022840"/>
    </source>
</evidence>
<evidence type="ECO:0000313" key="12">
    <source>
        <dbReference type="Proteomes" id="UP000231791"/>
    </source>
</evidence>
<dbReference type="GO" id="GO:0005524">
    <property type="term" value="F:ATP binding"/>
    <property type="evidence" value="ECO:0007669"/>
    <property type="project" value="UniProtKB-KW"/>
</dbReference>
<sequence length="383" mass="40404">MSPLAAWSRRHPRAADRIRVLLPLLLLALVTFEGVVLARQPSFPHAAVWTSGVLVCLSAAPWPGVPLLARAWFAAATTWTVTFLLIFGNPPTVVWGAGEAVALLVLLSQVLLRAPARTAAVLGPLLGLGCMAVPVRDTDPGRFTLLFSVLAVVVGAYSLLLRLQSVQRVRELRAVRTAERLELARELHDLVAHHVTGIVVEARAARFTQVTAERAAEIFGRIETAGDEALGSMRRLVTILRQEGDAVPAGTTPVAGLADLRRLAERFSATGPPVVLSIEEGLDGRLPDHVAATAHRIVLEALTNVSKHAATATAVRIGLRTVPTGLEVRVADDGGRPARLSDKARGGGYGLAGMTERAEALGGSLTAGPAPEGGWLVTAVLPL</sequence>
<dbReference type="GO" id="GO:0000155">
    <property type="term" value="F:phosphorelay sensor kinase activity"/>
    <property type="evidence" value="ECO:0007669"/>
    <property type="project" value="InterPro"/>
</dbReference>
<evidence type="ECO:0000256" key="1">
    <source>
        <dbReference type="ARBA" id="ARBA00000085"/>
    </source>
</evidence>
<dbReference type="KEGG" id="slx:SLAV_27480"/>
<evidence type="ECO:0000256" key="4">
    <source>
        <dbReference type="ARBA" id="ARBA00022679"/>
    </source>
</evidence>
<evidence type="ECO:0000256" key="5">
    <source>
        <dbReference type="ARBA" id="ARBA00022741"/>
    </source>
</evidence>
<dbReference type="InterPro" id="IPR036890">
    <property type="entry name" value="HATPase_C_sf"/>
</dbReference>
<dbReference type="AlphaFoldDB" id="A0A2K8PKM1"/>
<protein>
    <recommendedName>
        <fullName evidence="2">histidine kinase</fullName>
        <ecNumber evidence="2">2.7.13.3</ecNumber>
    </recommendedName>
</protein>
<keyword evidence="12" id="KW-1185">Reference proteome</keyword>
<evidence type="ECO:0000259" key="10">
    <source>
        <dbReference type="Pfam" id="PF07730"/>
    </source>
</evidence>
<accession>A0A2K8PKM1</accession>
<feature type="domain" description="Signal transduction histidine kinase subgroup 3 dimerisation and phosphoacceptor" evidence="10">
    <location>
        <begin position="179"/>
        <end position="243"/>
    </location>
</feature>
<dbReference type="Gene3D" id="3.30.565.10">
    <property type="entry name" value="Histidine kinase-like ATPase, C-terminal domain"/>
    <property type="match status" value="1"/>
</dbReference>
<evidence type="ECO:0000313" key="11">
    <source>
        <dbReference type="EMBL" id="ATZ27287.1"/>
    </source>
</evidence>
<dbReference type="CDD" id="cd16917">
    <property type="entry name" value="HATPase_UhpB-NarQ-NarX-like"/>
    <property type="match status" value="1"/>
</dbReference>
<dbReference type="SUPFAM" id="SSF55874">
    <property type="entry name" value="ATPase domain of HSP90 chaperone/DNA topoisomerase II/histidine kinase"/>
    <property type="match status" value="1"/>
</dbReference>